<keyword evidence="3" id="KW-0378">Hydrolase</keyword>
<dbReference type="GO" id="GO:0006508">
    <property type="term" value="P:proteolysis"/>
    <property type="evidence" value="ECO:0007669"/>
    <property type="project" value="UniProtKB-KW"/>
</dbReference>
<evidence type="ECO:0000313" key="4">
    <source>
        <dbReference type="Proteomes" id="UP000031419"/>
    </source>
</evidence>
<dbReference type="PANTHER" id="PTHR11461:SF211">
    <property type="entry name" value="GH10112P-RELATED"/>
    <property type="match status" value="1"/>
</dbReference>
<comment type="caution">
    <text evidence="3">The sequence shown here is derived from an EMBL/GenBank/DDBJ whole genome shotgun (WGS) entry which is preliminary data.</text>
</comment>
<keyword evidence="3" id="KW-0645">Protease</keyword>
<dbReference type="Proteomes" id="UP000031419">
    <property type="component" value="Unassembled WGS sequence"/>
</dbReference>
<evidence type="ECO:0000256" key="1">
    <source>
        <dbReference type="RuleBase" id="RU000411"/>
    </source>
</evidence>
<comment type="similarity">
    <text evidence="1">Belongs to the serpin family.</text>
</comment>
<dbReference type="InterPro" id="IPR023796">
    <property type="entry name" value="Serpin_dom"/>
</dbReference>
<dbReference type="PANTHER" id="PTHR11461">
    <property type="entry name" value="SERINE PROTEASE INHIBITOR, SERPIN"/>
    <property type="match status" value="1"/>
</dbReference>
<dbReference type="InterPro" id="IPR042185">
    <property type="entry name" value="Serpin_sf_2"/>
</dbReference>
<dbReference type="PROSITE" id="PS00284">
    <property type="entry name" value="SERPIN"/>
    <property type="match status" value="1"/>
</dbReference>
<sequence length="363" mass="39098">MTQHFDFTFALHHNLAPAADRSFCWSPYSVASAVGMAAAATAGAAHDELVSALRCEPAAALRPLAAAAELAPAPSGEPPVLAVANTLWVHQDLSLNQQFLGELAAWPGSAVRTAPFRSEPEQARKLINSDVAETTRQLIPELLPPGTVDPDTVASLVNALYLKVAWKEPFDQHQTTQRVFHAPGGDREVPTMRTTRRLGYAAVDGWQLVGLPAAGGVEALVLLPDDLPTREQELTPTRLQQLLDAVEQQRVELLLPRFKVTGEPDLQGSMSALGVRTVFTPAADFTPLTSESLRISTLVHQSVLEVDESGLEGAAATAAMMRLTSAVREPDPITVEVDRPFLFLVRHQASGSLYFLARVTDPS</sequence>
<dbReference type="Gene3D" id="2.30.39.10">
    <property type="entry name" value="Alpha-1-antitrypsin, domain 1"/>
    <property type="match status" value="1"/>
</dbReference>
<dbReference type="GO" id="GO:0005615">
    <property type="term" value="C:extracellular space"/>
    <property type="evidence" value="ECO:0007669"/>
    <property type="project" value="InterPro"/>
</dbReference>
<proteinExistence type="inferred from homology"/>
<dbReference type="InterPro" id="IPR042178">
    <property type="entry name" value="Serpin_sf_1"/>
</dbReference>
<dbReference type="InterPro" id="IPR023795">
    <property type="entry name" value="Serpin_CS"/>
</dbReference>
<accession>A0A073B913</accession>
<keyword evidence="4" id="KW-1185">Reference proteome</keyword>
<dbReference type="AlphaFoldDB" id="A0A073B913"/>
<dbReference type="eggNOG" id="COG4826">
    <property type="taxonomic scope" value="Bacteria"/>
</dbReference>
<evidence type="ECO:0000313" key="3">
    <source>
        <dbReference type="EMBL" id="KEI44214.1"/>
    </source>
</evidence>
<gene>
    <name evidence="3" type="ORF">GU90_12190</name>
</gene>
<dbReference type="EMBL" id="JNVU01000029">
    <property type="protein sequence ID" value="KEI44214.1"/>
    <property type="molecule type" value="Genomic_DNA"/>
</dbReference>
<dbReference type="InterPro" id="IPR036186">
    <property type="entry name" value="Serpin_sf"/>
</dbReference>
<dbReference type="Gene3D" id="3.30.497.10">
    <property type="entry name" value="Antithrombin, subunit I, domain 2"/>
    <property type="match status" value="1"/>
</dbReference>
<feature type="domain" description="Serpin" evidence="2">
    <location>
        <begin position="9"/>
        <end position="362"/>
    </location>
</feature>
<dbReference type="SUPFAM" id="SSF56574">
    <property type="entry name" value="Serpins"/>
    <property type="match status" value="1"/>
</dbReference>
<evidence type="ECO:0000259" key="2">
    <source>
        <dbReference type="SMART" id="SM00093"/>
    </source>
</evidence>
<name>A0A073B913_9PSEU</name>
<organism evidence="3 4">
    <name type="scientific">Saccharopolyspora rectivirgula</name>
    <dbReference type="NCBI Taxonomy" id="28042"/>
    <lineage>
        <taxon>Bacteria</taxon>
        <taxon>Bacillati</taxon>
        <taxon>Actinomycetota</taxon>
        <taxon>Actinomycetes</taxon>
        <taxon>Pseudonocardiales</taxon>
        <taxon>Pseudonocardiaceae</taxon>
        <taxon>Saccharopolyspora</taxon>
    </lineage>
</organism>
<dbReference type="SMART" id="SM00093">
    <property type="entry name" value="SERPIN"/>
    <property type="match status" value="1"/>
</dbReference>
<dbReference type="Pfam" id="PF00079">
    <property type="entry name" value="Serpin"/>
    <property type="match status" value="1"/>
</dbReference>
<reference evidence="3 4" key="1">
    <citation type="submission" date="2014-06" db="EMBL/GenBank/DDBJ databases">
        <title>Saccharopolyspora rectivirgula DSM-43113 Genome sequencing.</title>
        <authorList>
            <person name="Barrera C."/>
            <person name="Millon L."/>
            <person name="Rognon B."/>
            <person name="Zaugg C."/>
            <person name="Monod M."/>
        </authorList>
    </citation>
    <scope>NUCLEOTIDE SEQUENCE [LARGE SCALE GENOMIC DNA]</scope>
    <source>
        <strain evidence="3 4">DSM 43113</strain>
    </source>
</reference>
<protein>
    <submittedName>
        <fullName evidence="3">Serine protease</fullName>
    </submittedName>
</protein>
<dbReference type="InterPro" id="IPR000215">
    <property type="entry name" value="Serpin_fam"/>
</dbReference>
<dbReference type="GO" id="GO:0004867">
    <property type="term" value="F:serine-type endopeptidase inhibitor activity"/>
    <property type="evidence" value="ECO:0007669"/>
    <property type="project" value="InterPro"/>
</dbReference>
<dbReference type="CDD" id="cd19590">
    <property type="entry name" value="serpin_thermopin-like"/>
    <property type="match status" value="1"/>
</dbReference>
<dbReference type="STRING" id="28042.GU90_12190"/>
<dbReference type="GO" id="GO:0008233">
    <property type="term" value="F:peptidase activity"/>
    <property type="evidence" value="ECO:0007669"/>
    <property type="project" value="UniProtKB-KW"/>
</dbReference>
<dbReference type="OrthoDB" id="9764871at2"/>
<dbReference type="RefSeq" id="WP_037343061.1">
    <property type="nucleotide sequence ID" value="NZ_JAJUIW010000025.1"/>
</dbReference>